<evidence type="ECO:0000313" key="2">
    <source>
        <dbReference type="Proteomes" id="UP000076925"/>
    </source>
</evidence>
<dbReference type="STRING" id="128403.WA1_33900"/>
<evidence type="ECO:0008006" key="3">
    <source>
        <dbReference type="Google" id="ProtNLM"/>
    </source>
</evidence>
<dbReference type="PANTHER" id="PTHR23020">
    <property type="entry name" value="UNCHARACTERIZED NUCLEAR HORMONE RECEPTOR-RELATED"/>
    <property type="match status" value="1"/>
</dbReference>
<gene>
    <name evidence="1" type="ORF">WA1_33900</name>
</gene>
<reference evidence="1 2" key="1">
    <citation type="journal article" date="2013" name="Genome Biol. Evol.">
        <title>Genomes of Stigonematalean cyanobacteria (subsection V) and the evolution of oxygenic photosynthesis from prokaryotes to plastids.</title>
        <authorList>
            <person name="Dagan T."/>
            <person name="Roettger M."/>
            <person name="Stucken K."/>
            <person name="Landan G."/>
            <person name="Koch R."/>
            <person name="Major P."/>
            <person name="Gould S.B."/>
            <person name="Goremykin V.V."/>
            <person name="Rippka R."/>
            <person name="Tandeau de Marsac N."/>
            <person name="Gugger M."/>
            <person name="Lockhart P.J."/>
            <person name="Allen J.F."/>
            <person name="Brune I."/>
            <person name="Maus I."/>
            <person name="Puhler A."/>
            <person name="Martin W.F."/>
        </authorList>
    </citation>
    <scope>NUCLEOTIDE SEQUENCE [LARGE SCALE GENOMIC DNA]</scope>
    <source>
        <strain evidence="1 2">PCC 7110</strain>
    </source>
</reference>
<keyword evidence="2" id="KW-1185">Reference proteome</keyword>
<comment type="caution">
    <text evidence="1">The sequence shown here is derived from an EMBL/GenBank/DDBJ whole genome shotgun (WGS) entry which is preliminary data.</text>
</comment>
<protein>
    <recommendedName>
        <fullName evidence="3">Aminoglycoside phosphotransferase domain-containing protein</fullName>
    </recommendedName>
</protein>
<accession>A0A139X2U9</accession>
<dbReference type="PANTHER" id="PTHR23020:SF41">
    <property type="entry name" value="AMINOGLYCOSIDE PHOSPHOTRANSFERASE DOMAIN-CONTAINING PROTEIN"/>
    <property type="match status" value="1"/>
</dbReference>
<dbReference type="RefSeq" id="WP_017743620.1">
    <property type="nucleotide sequence ID" value="NZ_KQ976354.1"/>
</dbReference>
<dbReference type="InterPro" id="IPR052961">
    <property type="entry name" value="Oxido-Kinase-like_Enzymes"/>
</dbReference>
<dbReference type="Proteomes" id="UP000076925">
    <property type="component" value="Unassembled WGS sequence"/>
</dbReference>
<dbReference type="EMBL" id="ANNX02000036">
    <property type="protein sequence ID" value="KYC38990.1"/>
    <property type="molecule type" value="Genomic_DNA"/>
</dbReference>
<dbReference type="InterPro" id="IPR011009">
    <property type="entry name" value="Kinase-like_dom_sf"/>
</dbReference>
<dbReference type="SUPFAM" id="SSF56112">
    <property type="entry name" value="Protein kinase-like (PK-like)"/>
    <property type="match status" value="1"/>
</dbReference>
<name>A0A139X2U9_9CYAN</name>
<sequence length="368" mass="41962">MNGEVITDIIQITLDWLNSVLIGSPALVTGKVLDFAIEVRGSENARIVKIRPQYTSEATGTTPAMLLLKMSLGNNTTFGDSEVNYYTRDYIDLVNRPLPISYHARYAPNPSRYHILMEDLSASHSPSWKIKPTLAYGCAVAQALAMLHAHWWGSEKLEAISANIPRTSEIERYVAQAQAGLLPMLSEVRSEIDSSWQSVLMNVFQYHPGKMIERTFNSSGFTLIHGDVNPGNILSPLNGDGKIYLIDRQPFDWSLTTWLGVSDIAYMMVHWWEPNWRRQLEIPILRKYHASLLSNGVSGYDWEQLINDYKLAAVQSLYVACQWCISPEERRSMKWVWLPQLLKSMTAFFDLRCSELWTLRSNPCTIIR</sequence>
<dbReference type="Gene3D" id="3.90.1200.10">
    <property type="match status" value="1"/>
</dbReference>
<evidence type="ECO:0000313" key="1">
    <source>
        <dbReference type="EMBL" id="KYC38990.1"/>
    </source>
</evidence>
<dbReference type="OrthoDB" id="115252at2"/>
<dbReference type="AlphaFoldDB" id="A0A139X2U9"/>
<proteinExistence type="predicted"/>
<organism evidence="1 2">
    <name type="scientific">Scytonema hofmannii PCC 7110</name>
    <dbReference type="NCBI Taxonomy" id="128403"/>
    <lineage>
        <taxon>Bacteria</taxon>
        <taxon>Bacillati</taxon>
        <taxon>Cyanobacteriota</taxon>
        <taxon>Cyanophyceae</taxon>
        <taxon>Nostocales</taxon>
        <taxon>Scytonemataceae</taxon>
        <taxon>Scytonema</taxon>
    </lineage>
</organism>